<feature type="region of interest" description="Disordered" evidence="1">
    <location>
        <begin position="24"/>
        <end position="50"/>
    </location>
</feature>
<evidence type="ECO:0000256" key="1">
    <source>
        <dbReference type="SAM" id="MobiDB-lite"/>
    </source>
</evidence>
<dbReference type="EMBL" id="MU005774">
    <property type="protein sequence ID" value="KAF2707145.1"/>
    <property type="molecule type" value="Genomic_DNA"/>
</dbReference>
<dbReference type="Proteomes" id="UP000799428">
    <property type="component" value="Unassembled WGS sequence"/>
</dbReference>
<sequence length="102" mass="12495">MFAYPPWLTFSFFQIKRREREAFRYQKGKKRKGEKKKERENPPSEQPKEIRLGNYQRELVLVVVDINREFGKVEARPPPKKKKKKKKNPRVKKIMYKDFPTR</sequence>
<feature type="region of interest" description="Disordered" evidence="1">
    <location>
        <begin position="72"/>
        <end position="102"/>
    </location>
</feature>
<name>A0A6G1K3P1_9PLEO</name>
<dbReference type="AlphaFoldDB" id="A0A6G1K3P1"/>
<reference evidence="2" key="1">
    <citation type="journal article" date="2020" name="Stud. Mycol.">
        <title>101 Dothideomycetes genomes: a test case for predicting lifestyles and emergence of pathogens.</title>
        <authorList>
            <person name="Haridas S."/>
            <person name="Albert R."/>
            <person name="Binder M."/>
            <person name="Bloem J."/>
            <person name="Labutti K."/>
            <person name="Salamov A."/>
            <person name="Andreopoulos B."/>
            <person name="Baker S."/>
            <person name="Barry K."/>
            <person name="Bills G."/>
            <person name="Bluhm B."/>
            <person name="Cannon C."/>
            <person name="Castanera R."/>
            <person name="Culley D."/>
            <person name="Daum C."/>
            <person name="Ezra D."/>
            <person name="Gonzalez J."/>
            <person name="Henrissat B."/>
            <person name="Kuo A."/>
            <person name="Liang C."/>
            <person name="Lipzen A."/>
            <person name="Lutzoni F."/>
            <person name="Magnuson J."/>
            <person name="Mondo S."/>
            <person name="Nolan M."/>
            <person name="Ohm R."/>
            <person name="Pangilinan J."/>
            <person name="Park H.-J."/>
            <person name="Ramirez L."/>
            <person name="Alfaro M."/>
            <person name="Sun H."/>
            <person name="Tritt A."/>
            <person name="Yoshinaga Y."/>
            <person name="Zwiers L.-H."/>
            <person name="Turgeon B."/>
            <person name="Goodwin S."/>
            <person name="Spatafora J."/>
            <person name="Crous P."/>
            <person name="Grigoriev I."/>
        </authorList>
    </citation>
    <scope>NUCLEOTIDE SEQUENCE</scope>
    <source>
        <strain evidence="2">CBS 279.74</strain>
    </source>
</reference>
<protein>
    <submittedName>
        <fullName evidence="2">Uncharacterized protein</fullName>
    </submittedName>
</protein>
<keyword evidence="3" id="KW-1185">Reference proteome</keyword>
<evidence type="ECO:0000313" key="3">
    <source>
        <dbReference type="Proteomes" id="UP000799428"/>
    </source>
</evidence>
<accession>A0A6G1K3P1</accession>
<feature type="compositionally biased region" description="Basic residues" evidence="1">
    <location>
        <begin position="78"/>
        <end position="94"/>
    </location>
</feature>
<proteinExistence type="predicted"/>
<gene>
    <name evidence="2" type="ORF">K504DRAFT_51134</name>
</gene>
<organism evidence="2 3">
    <name type="scientific">Pleomassaria siparia CBS 279.74</name>
    <dbReference type="NCBI Taxonomy" id="1314801"/>
    <lineage>
        <taxon>Eukaryota</taxon>
        <taxon>Fungi</taxon>
        <taxon>Dikarya</taxon>
        <taxon>Ascomycota</taxon>
        <taxon>Pezizomycotina</taxon>
        <taxon>Dothideomycetes</taxon>
        <taxon>Pleosporomycetidae</taxon>
        <taxon>Pleosporales</taxon>
        <taxon>Pleomassariaceae</taxon>
        <taxon>Pleomassaria</taxon>
    </lineage>
</organism>
<feature type="compositionally biased region" description="Basic and acidic residues" evidence="1">
    <location>
        <begin position="35"/>
        <end position="50"/>
    </location>
</feature>
<evidence type="ECO:0000313" key="2">
    <source>
        <dbReference type="EMBL" id="KAF2707145.1"/>
    </source>
</evidence>